<evidence type="ECO:0000313" key="6">
    <source>
        <dbReference type="EMBL" id="MDF3289742.1"/>
    </source>
</evidence>
<name>A0ABT5ZIT1_9ACTN</name>
<dbReference type="Pfam" id="PF16925">
    <property type="entry name" value="TetR_C_13"/>
    <property type="match status" value="1"/>
</dbReference>
<dbReference type="RefSeq" id="WP_276093260.1">
    <property type="nucleotide sequence ID" value="NZ_JARJBC010000005.1"/>
</dbReference>
<reference evidence="6 7" key="1">
    <citation type="submission" date="2023-03" db="EMBL/GenBank/DDBJ databases">
        <title>Draft genome sequence of Streptomyces sp. RB6PN23 isolated from peat swamp forest in Thailand.</title>
        <authorList>
            <person name="Klaysubun C."/>
            <person name="Duangmal K."/>
        </authorList>
    </citation>
    <scope>NUCLEOTIDE SEQUENCE [LARGE SCALE GENOMIC DNA]</scope>
    <source>
        <strain evidence="6 7">RB6PN23</strain>
    </source>
</reference>
<dbReference type="InterPro" id="IPR011075">
    <property type="entry name" value="TetR_C"/>
</dbReference>
<evidence type="ECO:0000256" key="2">
    <source>
        <dbReference type="ARBA" id="ARBA00023125"/>
    </source>
</evidence>
<dbReference type="InterPro" id="IPR001647">
    <property type="entry name" value="HTH_TetR"/>
</dbReference>
<proteinExistence type="predicted"/>
<evidence type="ECO:0000313" key="7">
    <source>
        <dbReference type="Proteomes" id="UP001216579"/>
    </source>
</evidence>
<protein>
    <submittedName>
        <fullName evidence="6">TetR family transcriptional regulator</fullName>
    </submittedName>
</protein>
<keyword evidence="7" id="KW-1185">Reference proteome</keyword>
<dbReference type="PANTHER" id="PTHR47506">
    <property type="entry name" value="TRANSCRIPTIONAL REGULATORY PROTEIN"/>
    <property type="match status" value="1"/>
</dbReference>
<keyword evidence="3" id="KW-0804">Transcription</keyword>
<evidence type="ECO:0000256" key="1">
    <source>
        <dbReference type="ARBA" id="ARBA00023015"/>
    </source>
</evidence>
<evidence type="ECO:0000256" key="4">
    <source>
        <dbReference type="PROSITE-ProRule" id="PRU00335"/>
    </source>
</evidence>
<dbReference type="SUPFAM" id="SSF46689">
    <property type="entry name" value="Homeodomain-like"/>
    <property type="match status" value="1"/>
</dbReference>
<dbReference type="PROSITE" id="PS50977">
    <property type="entry name" value="HTH_TETR_2"/>
    <property type="match status" value="1"/>
</dbReference>
<feature type="domain" description="HTH tetR-type" evidence="5">
    <location>
        <begin position="9"/>
        <end position="69"/>
    </location>
</feature>
<dbReference type="Pfam" id="PF00440">
    <property type="entry name" value="TetR_N"/>
    <property type="match status" value="1"/>
</dbReference>
<keyword evidence="2 4" id="KW-0238">DNA-binding</keyword>
<keyword evidence="1" id="KW-0805">Transcription regulation</keyword>
<dbReference type="Gene3D" id="1.10.357.10">
    <property type="entry name" value="Tetracycline Repressor, domain 2"/>
    <property type="match status" value="1"/>
</dbReference>
<dbReference type="Proteomes" id="UP001216579">
    <property type="component" value="Unassembled WGS sequence"/>
</dbReference>
<gene>
    <name evidence="6" type="ORF">P3G67_10940</name>
</gene>
<dbReference type="SUPFAM" id="SSF48498">
    <property type="entry name" value="Tetracyclin repressor-like, C-terminal domain"/>
    <property type="match status" value="1"/>
</dbReference>
<feature type="DNA-binding region" description="H-T-H motif" evidence="4">
    <location>
        <begin position="32"/>
        <end position="51"/>
    </location>
</feature>
<comment type="caution">
    <text evidence="6">The sequence shown here is derived from an EMBL/GenBank/DDBJ whole genome shotgun (WGS) entry which is preliminary data.</text>
</comment>
<dbReference type="PANTHER" id="PTHR47506:SF1">
    <property type="entry name" value="HTH-TYPE TRANSCRIPTIONAL REGULATOR YJDC"/>
    <property type="match status" value="1"/>
</dbReference>
<dbReference type="InterPro" id="IPR009057">
    <property type="entry name" value="Homeodomain-like_sf"/>
</dbReference>
<dbReference type="InterPro" id="IPR036271">
    <property type="entry name" value="Tet_transcr_reg_TetR-rel_C_sf"/>
</dbReference>
<accession>A0ABT5ZIT1</accession>
<sequence>MGVIEVEREDAEQRVLAAAEVLFYGQGIQAVGMDAIRTASAVPLKRLYQIFPSKDSLVEAYLRRRDARWLSELGEYVASHDSPTQRVLAVFDWLFQWFNEPDFRGCGFTNSYGELGARSQPVAEIARAHKQAFRQYVADLVAAAEAPSWLADHLVLLAEGAMSTAAITGSAEPARQAKDAARILLRTARAEFGTAQADQGSPEN</sequence>
<organism evidence="6 7">
    <name type="scientific">Streptomyces silvisoli</name>
    <dbReference type="NCBI Taxonomy" id="3034235"/>
    <lineage>
        <taxon>Bacteria</taxon>
        <taxon>Bacillati</taxon>
        <taxon>Actinomycetota</taxon>
        <taxon>Actinomycetes</taxon>
        <taxon>Kitasatosporales</taxon>
        <taxon>Streptomycetaceae</taxon>
        <taxon>Streptomyces</taxon>
    </lineage>
</organism>
<dbReference type="EMBL" id="JARJBC010000005">
    <property type="protein sequence ID" value="MDF3289742.1"/>
    <property type="molecule type" value="Genomic_DNA"/>
</dbReference>
<evidence type="ECO:0000259" key="5">
    <source>
        <dbReference type="PROSITE" id="PS50977"/>
    </source>
</evidence>
<evidence type="ECO:0000256" key="3">
    <source>
        <dbReference type="ARBA" id="ARBA00023163"/>
    </source>
</evidence>